<name>A0ACC5RBG5_9HYPH</name>
<proteinExistence type="predicted"/>
<keyword evidence="2" id="KW-1185">Reference proteome</keyword>
<gene>
    <name evidence="1" type="ORF">JHL16_26695</name>
</gene>
<reference evidence="1" key="1">
    <citation type="submission" date="2021-01" db="EMBL/GenBank/DDBJ databases">
        <authorList>
            <person name="Sun Q."/>
        </authorList>
    </citation>
    <scope>NUCLEOTIDE SEQUENCE</scope>
    <source>
        <strain evidence="1">YIM B02566</strain>
    </source>
</reference>
<evidence type="ECO:0000313" key="1">
    <source>
        <dbReference type="EMBL" id="MBK1869982.1"/>
    </source>
</evidence>
<comment type="caution">
    <text evidence="1">The sequence shown here is derived from an EMBL/GenBank/DDBJ whole genome shotgun (WGS) entry which is preliminary data.</text>
</comment>
<organism evidence="1 2">
    <name type="scientific">Taklimakanibacter albus</name>
    <dbReference type="NCBI Taxonomy" id="2800327"/>
    <lineage>
        <taxon>Bacteria</taxon>
        <taxon>Pseudomonadati</taxon>
        <taxon>Pseudomonadota</taxon>
        <taxon>Alphaproteobacteria</taxon>
        <taxon>Hyphomicrobiales</taxon>
        <taxon>Aestuariivirgaceae</taxon>
        <taxon>Taklimakanibacter</taxon>
    </lineage>
</organism>
<evidence type="ECO:0000313" key="2">
    <source>
        <dbReference type="Proteomes" id="UP000616151"/>
    </source>
</evidence>
<dbReference type="Proteomes" id="UP000616151">
    <property type="component" value="Unassembled WGS sequence"/>
</dbReference>
<accession>A0ACC5RBG5</accession>
<sequence>MRIARFYQKTLFGVFALMGLILVSTSIIYVHTVDRQLTDYFLNSSRAIARAIANSDSDLIVNQNYPALQSVIDQYVETPGISYVFVVDGEGTIIAHTFVPGVPDEIAADYKSDKDTYDRTLAGMGSFSEVTAGIIGGQAGRVHVGMDKGYFALQVQTAIGKVVYLLTIIFVVSVLVTYGLMYQVSRPLHLLGNFAWHTLSGEKHSAPAANQLQPLLERTDEVGELGRLIRKASREGA</sequence>
<dbReference type="EMBL" id="JAENHL010000008">
    <property type="protein sequence ID" value="MBK1869982.1"/>
    <property type="molecule type" value="Genomic_DNA"/>
</dbReference>
<protein>
    <submittedName>
        <fullName evidence="1">Uncharacterized protein</fullName>
    </submittedName>
</protein>